<feature type="transmembrane region" description="Helical" evidence="2">
    <location>
        <begin position="116"/>
        <end position="138"/>
    </location>
</feature>
<keyword evidence="4" id="KW-1185">Reference proteome</keyword>
<organism evidence="3 4">
    <name type="scientific">Sutcliffiella cohnii</name>
    <dbReference type="NCBI Taxonomy" id="33932"/>
    <lineage>
        <taxon>Bacteria</taxon>
        <taxon>Bacillati</taxon>
        <taxon>Bacillota</taxon>
        <taxon>Bacilli</taxon>
        <taxon>Bacillales</taxon>
        <taxon>Bacillaceae</taxon>
        <taxon>Sutcliffiella</taxon>
    </lineage>
</organism>
<keyword evidence="2" id="KW-0812">Transmembrane</keyword>
<accession>A0A223KTE8</accession>
<dbReference type="RefSeq" id="WP_066414370.1">
    <property type="nucleotide sequence ID" value="NZ_CP018866.1"/>
</dbReference>
<dbReference type="KEGG" id="bcoh:BC6307_16320"/>
<protein>
    <recommendedName>
        <fullName evidence="5">SPOR domain-containing protein</fullName>
    </recommendedName>
</protein>
<name>A0A223KTE8_9BACI</name>
<evidence type="ECO:0000256" key="2">
    <source>
        <dbReference type="SAM" id="Phobius"/>
    </source>
</evidence>
<keyword evidence="2" id="KW-1133">Transmembrane helix</keyword>
<evidence type="ECO:0000256" key="1">
    <source>
        <dbReference type="SAM" id="MobiDB-lite"/>
    </source>
</evidence>
<dbReference type="STRING" id="1314751.GCA_001591425_01574"/>
<feature type="compositionally biased region" description="Basic residues" evidence="1">
    <location>
        <begin position="95"/>
        <end position="108"/>
    </location>
</feature>
<feature type="region of interest" description="Disordered" evidence="1">
    <location>
        <begin position="66"/>
        <end position="108"/>
    </location>
</feature>
<feature type="region of interest" description="Disordered" evidence="1">
    <location>
        <begin position="148"/>
        <end position="174"/>
    </location>
</feature>
<evidence type="ECO:0008006" key="5">
    <source>
        <dbReference type="Google" id="ProtNLM"/>
    </source>
</evidence>
<dbReference type="Proteomes" id="UP000215224">
    <property type="component" value="Chromosome"/>
</dbReference>
<evidence type="ECO:0000313" key="3">
    <source>
        <dbReference type="EMBL" id="AST92739.1"/>
    </source>
</evidence>
<reference evidence="3 4" key="1">
    <citation type="submission" date="2016-12" db="EMBL/GenBank/DDBJ databases">
        <title>The whole genome sequencing and assembly of Bacillus cohnii DSM 6307T strain.</title>
        <authorList>
            <person name="Lee Y.-J."/>
            <person name="Yi H."/>
            <person name="Bahn Y.-S."/>
            <person name="Kim J.F."/>
            <person name="Lee D.-W."/>
        </authorList>
    </citation>
    <scope>NUCLEOTIDE SEQUENCE [LARGE SCALE GENOMIC DNA]</scope>
    <source>
        <strain evidence="3 4">DSM 6307</strain>
    </source>
</reference>
<dbReference type="AlphaFoldDB" id="A0A223KTE8"/>
<dbReference type="EMBL" id="CP018866">
    <property type="protein sequence ID" value="AST92739.1"/>
    <property type="molecule type" value="Genomic_DNA"/>
</dbReference>
<feature type="region of interest" description="Disordered" evidence="1">
    <location>
        <begin position="19"/>
        <end position="39"/>
    </location>
</feature>
<feature type="compositionally biased region" description="Basic and acidic residues" evidence="1">
    <location>
        <begin position="66"/>
        <end position="75"/>
    </location>
</feature>
<sequence>MKEQEVKININGKKRVVEEKKNMKKNDAPTLQDETDEGRPIIIVDETAAAIEKEEEFDWVLPDKEVIEKKEEKEQNSTSTSYIEDLRALNQGKPKGGKPSKSSWKKKSSFSPSKQWIISIMLAIGVGLGFGGVILYAMNIASTPTEPSAPVFNPIPDGEKTNENESGDPPAGTGSYTFPSLPVAVLQGGVFSSKDGANEVARTYEQKGMAGISIENDKIFVFVAIGDSVDAMKALGTEEEYAKDFLIPEKSWTGLTEQDVAMMEEAQPLFAELVTLSSKLLSGSSVDEQALAASRARAEKIASVSNESLSESMVKIKEEIVGAFTNVQTYASSQSKEELWKAQQKLLNITSILTN</sequence>
<evidence type="ECO:0000313" key="4">
    <source>
        <dbReference type="Proteomes" id="UP000215224"/>
    </source>
</evidence>
<proteinExistence type="predicted"/>
<keyword evidence="2" id="KW-0472">Membrane</keyword>
<gene>
    <name evidence="3" type="ORF">BC6307_16320</name>
</gene>